<gene>
    <name evidence="3" type="ORF">GCM10017566_06540</name>
</gene>
<name>A0A8H9M7V9_9PSEU</name>
<dbReference type="EMBL" id="BNAV01000001">
    <property type="protein sequence ID" value="GHF36174.1"/>
    <property type="molecule type" value="Genomic_DNA"/>
</dbReference>
<evidence type="ECO:0000259" key="2">
    <source>
        <dbReference type="Pfam" id="PF00296"/>
    </source>
</evidence>
<evidence type="ECO:0000313" key="4">
    <source>
        <dbReference type="Proteomes" id="UP000658656"/>
    </source>
</evidence>
<dbReference type="InterPro" id="IPR011251">
    <property type="entry name" value="Luciferase-like_dom"/>
</dbReference>
<dbReference type="PANTHER" id="PTHR43244">
    <property type="match status" value="1"/>
</dbReference>
<organism evidence="3 4">
    <name type="scientific">Amycolatopsis bartoniae</name>
    <dbReference type="NCBI Taxonomy" id="941986"/>
    <lineage>
        <taxon>Bacteria</taxon>
        <taxon>Bacillati</taxon>
        <taxon>Actinomycetota</taxon>
        <taxon>Actinomycetes</taxon>
        <taxon>Pseudonocardiales</taxon>
        <taxon>Pseudonocardiaceae</taxon>
        <taxon>Amycolatopsis</taxon>
    </lineage>
</organism>
<accession>A0A8H9M7V9</accession>
<keyword evidence="4" id="KW-1185">Reference proteome</keyword>
<proteinExistence type="predicted"/>
<dbReference type="Pfam" id="PF00296">
    <property type="entry name" value="Bac_luciferase"/>
    <property type="match status" value="1"/>
</dbReference>
<reference evidence="3" key="2">
    <citation type="submission" date="2020-09" db="EMBL/GenBank/DDBJ databases">
        <authorList>
            <person name="Sun Q."/>
            <person name="Zhou Y."/>
        </authorList>
    </citation>
    <scope>NUCLEOTIDE SEQUENCE</scope>
    <source>
        <strain evidence="3">CGMCC 4.7679</strain>
    </source>
</reference>
<dbReference type="SUPFAM" id="SSF51679">
    <property type="entry name" value="Bacterial luciferase-like"/>
    <property type="match status" value="1"/>
</dbReference>
<dbReference type="InterPro" id="IPR050564">
    <property type="entry name" value="F420-G6PD/mer"/>
</dbReference>
<reference evidence="3" key="1">
    <citation type="journal article" date="2014" name="Int. J. Syst. Evol. Microbiol.">
        <title>Complete genome sequence of Corynebacterium casei LMG S-19264T (=DSM 44701T), isolated from a smear-ripened cheese.</title>
        <authorList>
            <consortium name="US DOE Joint Genome Institute (JGI-PGF)"/>
            <person name="Walter F."/>
            <person name="Albersmeier A."/>
            <person name="Kalinowski J."/>
            <person name="Ruckert C."/>
        </authorList>
    </citation>
    <scope>NUCLEOTIDE SEQUENCE</scope>
    <source>
        <strain evidence="3">CGMCC 4.7679</strain>
    </source>
</reference>
<dbReference type="InterPro" id="IPR022526">
    <property type="entry name" value="F420_Rv3093c"/>
</dbReference>
<dbReference type="InterPro" id="IPR036661">
    <property type="entry name" value="Luciferase-like_sf"/>
</dbReference>
<keyword evidence="1" id="KW-0560">Oxidoreductase</keyword>
<dbReference type="Gene3D" id="3.20.20.30">
    <property type="entry name" value="Luciferase-like domain"/>
    <property type="match status" value="1"/>
</dbReference>
<evidence type="ECO:0000313" key="3">
    <source>
        <dbReference type="EMBL" id="GHF36174.1"/>
    </source>
</evidence>
<comment type="caution">
    <text evidence="3">The sequence shown here is derived from an EMBL/GenBank/DDBJ whole genome shotgun (WGS) entry which is preliminary data.</text>
</comment>
<dbReference type="NCBIfam" id="TIGR03841">
    <property type="entry name" value="F420_Rv3093c"/>
    <property type="match status" value="1"/>
</dbReference>
<dbReference type="GO" id="GO:0016705">
    <property type="term" value="F:oxidoreductase activity, acting on paired donors, with incorporation or reduction of molecular oxygen"/>
    <property type="evidence" value="ECO:0007669"/>
    <property type="project" value="InterPro"/>
</dbReference>
<sequence length="339" mass="35496">MNDVVSVRRAIGLTIPIAGGGLAGLPDVVATAAEAGITEVWSSESNGADAFTPLAVAATAGRRVRLGTGVAGYLTRGPALLAQSAAALAELAPGRTAIGIGSSSYPMVQGWNGIPFDRRVARARDTVTFLRQAFAGGTVRGPFETITTRGFRLARVPGEPPPVLVAALGPRMVELGLEHADGVVVNWLSPSDVDGLLGGRRDREVVCRIMVCPATDPQRLRDGLRPLFAGYLSVPTYAAFQRRLGRGELLEPMWRAWAAGDRAEAARCVPDEVIDDLVVHGEVAACRDRLRSYLDAGVTSAVLAIVGPDGGPAAPPWPELREMVAGLAAPARENVGSSR</sequence>
<dbReference type="PANTHER" id="PTHR43244:SF1">
    <property type="entry name" value="5,10-METHYLENETETRAHYDROMETHANOPTERIN REDUCTASE"/>
    <property type="match status" value="1"/>
</dbReference>
<dbReference type="AlphaFoldDB" id="A0A8H9M7V9"/>
<dbReference type="Proteomes" id="UP000658656">
    <property type="component" value="Unassembled WGS sequence"/>
</dbReference>
<dbReference type="CDD" id="cd01097">
    <property type="entry name" value="Tetrahydromethanopterin_reductase"/>
    <property type="match status" value="1"/>
</dbReference>
<feature type="domain" description="Luciferase-like" evidence="2">
    <location>
        <begin position="21"/>
        <end position="299"/>
    </location>
</feature>
<evidence type="ECO:0000256" key="1">
    <source>
        <dbReference type="ARBA" id="ARBA00023002"/>
    </source>
</evidence>
<protein>
    <submittedName>
        <fullName evidence="3">LLM class F420-dependent oxidoreductase</fullName>
    </submittedName>
</protein>